<sequence>MIESGTRVSGDRSVGSASGWVITGDNNVVLSVDGRLQETVHLPAVAAGASKLLFGGSLRAGSPLVGSWLRPDAGVVAVEPRPEVDELTRWCVSGRGPLVRLVRGSGGQGKTHLAGQVCARLAKRGWLAGFVQLPPANWRTVTMADLHQAGAGADRLRRQMRRVPELVAAIHALAALRARALLVIDYAENAGPMVAELLDVIADADAESLVRVLLLARTDRGWFRDLTDDHPMHQRVDPQPLVLGALSTDWEPDHAARVWHRAVEGFLRRAVDDGIPVDPSIAASSTGPGRAFGTTLELYADALLTVLNSAPDADVEVRDAVMGVLRHERRQVSSGLYAAGLNLSDVQRDWALAVIALCAAADMDEAVRVLGRAPVLAGLPEQVRGRLAARLHELYPDPADEELWQAPAPDRLTDTHLLDLARSAPSRKQWCADLAALCGTDDEQGARRTVTVLHRCLTSPGIASDVQARIRAGIAHLIRGFPGTFVPVVTVTDPAGFATELTDAIADPTPLMPIDDVENLDALLHDLGFGTTRVTVAVAVSERLVANTSVGPDSTPQQWNWYAGDLTNLSLRLGEVGRSEEGQAAAEQAVAIRRRLAQTEPTTYLPDLAGSLNSLSIRLGEAGRRWESLTAIEEAVAIRRRLAESGSTSDLAELAGFLNNLSNRLNGVGRRAESLAVIEEAVTVYRRLVDTDPAAHLNGLAMALSNLSIRLGEAGRWPEGLVTIEEAITIYRRLADADPAAHLLALAGTLGNLFVGLGEVGRRQEGLQAIEEAVMLYRRLVDDNPAVYRAGLARALDNLSIGLSEVGRRQESLTASEEVVALYRRLAETDEAAHQLGLARSLADLSIRLAEAGRGDEGLTAGEEAVALFRRLAGTGETARLSGLAQSLNNMAVDLADVGRHEEGLVAIEEAIAIRRRLADTDSAPHLPGLAQSLNNLWDLLVGLNRTEEAVAALEEAVTIRRQLAGTDKAAHLPDLAISLNNLARVLGALGRWDDSLAAVEEAVTIRRGLADTDPGTHRINLVHSLDTLSERLAALGRSDEAEAAAAEADHLASLTS</sequence>
<dbReference type="InterPro" id="IPR027417">
    <property type="entry name" value="P-loop_NTPase"/>
</dbReference>
<accession>A0ABN6CSZ5</accession>
<dbReference type="PANTHER" id="PTHR19959">
    <property type="entry name" value="KINESIN LIGHT CHAIN"/>
    <property type="match status" value="1"/>
</dbReference>
<keyword evidence="2" id="KW-1185">Reference proteome</keyword>
<evidence type="ECO:0000313" key="2">
    <source>
        <dbReference type="Proteomes" id="UP000676967"/>
    </source>
</evidence>
<dbReference type="Pfam" id="PF13374">
    <property type="entry name" value="TPR_10"/>
    <property type="match status" value="5"/>
</dbReference>
<evidence type="ECO:0000313" key="1">
    <source>
        <dbReference type="EMBL" id="BCJ47824.1"/>
    </source>
</evidence>
<dbReference type="PANTHER" id="PTHR19959:SF119">
    <property type="entry name" value="FUNGAL LIPASE-LIKE DOMAIN-CONTAINING PROTEIN"/>
    <property type="match status" value="1"/>
</dbReference>
<reference evidence="1 2" key="1">
    <citation type="submission" date="2020-08" db="EMBL/GenBank/DDBJ databases">
        <title>Whole genome shotgun sequence of Actinoplanes ianthinogenes NBRC 13996.</title>
        <authorList>
            <person name="Komaki H."/>
            <person name="Tamura T."/>
        </authorList>
    </citation>
    <scope>NUCLEOTIDE SEQUENCE [LARGE SCALE GENOMIC DNA]</scope>
    <source>
        <strain evidence="1 2">NBRC 13996</strain>
    </source>
</reference>
<dbReference type="InterPro" id="IPR011990">
    <property type="entry name" value="TPR-like_helical_dom_sf"/>
</dbReference>
<dbReference type="InterPro" id="IPR019734">
    <property type="entry name" value="TPR_rpt"/>
</dbReference>
<gene>
    <name evidence="1" type="ORF">Aiant_84810</name>
</gene>
<dbReference type="SUPFAM" id="SSF52540">
    <property type="entry name" value="P-loop containing nucleoside triphosphate hydrolases"/>
    <property type="match status" value="1"/>
</dbReference>
<proteinExistence type="predicted"/>
<evidence type="ECO:0008006" key="3">
    <source>
        <dbReference type="Google" id="ProtNLM"/>
    </source>
</evidence>
<dbReference type="Gene3D" id="1.25.40.10">
    <property type="entry name" value="Tetratricopeptide repeat domain"/>
    <property type="match status" value="3"/>
</dbReference>
<dbReference type="EMBL" id="AP023356">
    <property type="protein sequence ID" value="BCJ47824.1"/>
    <property type="molecule type" value="Genomic_DNA"/>
</dbReference>
<dbReference type="Pfam" id="PF13424">
    <property type="entry name" value="TPR_12"/>
    <property type="match status" value="1"/>
</dbReference>
<dbReference type="RefSeq" id="WP_189330183.1">
    <property type="nucleotide sequence ID" value="NZ_AP023356.1"/>
</dbReference>
<dbReference type="Proteomes" id="UP000676967">
    <property type="component" value="Chromosome"/>
</dbReference>
<organism evidence="1 2">
    <name type="scientific">Actinoplanes ianthinogenes</name>
    <dbReference type="NCBI Taxonomy" id="122358"/>
    <lineage>
        <taxon>Bacteria</taxon>
        <taxon>Bacillati</taxon>
        <taxon>Actinomycetota</taxon>
        <taxon>Actinomycetes</taxon>
        <taxon>Micromonosporales</taxon>
        <taxon>Micromonosporaceae</taxon>
        <taxon>Actinoplanes</taxon>
    </lineage>
</organism>
<protein>
    <recommendedName>
        <fullName evidence="3">Tetratricopeptide repeat protein</fullName>
    </recommendedName>
</protein>
<name>A0ABN6CSZ5_9ACTN</name>
<dbReference type="SUPFAM" id="SSF48452">
    <property type="entry name" value="TPR-like"/>
    <property type="match status" value="1"/>
</dbReference>
<dbReference type="SMART" id="SM00028">
    <property type="entry name" value="TPR"/>
    <property type="match status" value="3"/>
</dbReference>